<dbReference type="InterPro" id="IPR014784">
    <property type="entry name" value="Cu2_ascorb_mOase-like_C"/>
</dbReference>
<dbReference type="GO" id="GO:0020037">
    <property type="term" value="F:heme binding"/>
    <property type="evidence" value="ECO:0007669"/>
    <property type="project" value="InterPro"/>
</dbReference>
<keyword evidence="1 4" id="KW-0349">Heme</keyword>
<evidence type="ECO:0000256" key="1">
    <source>
        <dbReference type="ARBA" id="ARBA00022617"/>
    </source>
</evidence>
<feature type="signal peptide" evidence="5">
    <location>
        <begin position="1"/>
        <end position="31"/>
    </location>
</feature>
<dbReference type="GO" id="GO:0009055">
    <property type="term" value="F:electron transfer activity"/>
    <property type="evidence" value="ECO:0007669"/>
    <property type="project" value="InterPro"/>
</dbReference>
<dbReference type="SUPFAM" id="SSF46626">
    <property type="entry name" value="Cytochrome c"/>
    <property type="match status" value="1"/>
</dbReference>
<keyword evidence="3 4" id="KW-0408">Iron</keyword>
<reference evidence="8" key="1">
    <citation type="submission" date="2017-08" db="EMBL/GenBank/DDBJ databases">
        <title>A dynamic microbial community with high functional redundancy inhabits the cold, oxic subseafloor aquifer.</title>
        <authorList>
            <person name="Tully B.J."/>
            <person name="Wheat C.G."/>
            <person name="Glazer B.T."/>
            <person name="Huber J.A."/>
        </authorList>
    </citation>
    <scope>NUCLEOTIDE SEQUENCE [LARGE SCALE GENOMIC DNA]</scope>
</reference>
<dbReference type="AlphaFoldDB" id="A0A2A5B664"/>
<organism evidence="7 8">
    <name type="scientific">SAR86 cluster bacterium</name>
    <dbReference type="NCBI Taxonomy" id="2030880"/>
    <lineage>
        <taxon>Bacteria</taxon>
        <taxon>Pseudomonadati</taxon>
        <taxon>Pseudomonadota</taxon>
        <taxon>Gammaproteobacteria</taxon>
        <taxon>SAR86 cluster</taxon>
    </lineage>
</organism>
<comment type="caution">
    <text evidence="7">The sequence shown here is derived from an EMBL/GenBank/DDBJ whole genome shotgun (WGS) entry which is preliminary data.</text>
</comment>
<evidence type="ECO:0000313" key="8">
    <source>
        <dbReference type="Proteomes" id="UP000218327"/>
    </source>
</evidence>
<dbReference type="Gene3D" id="2.60.120.230">
    <property type="match status" value="1"/>
</dbReference>
<proteinExistence type="predicted"/>
<evidence type="ECO:0000256" key="2">
    <source>
        <dbReference type="ARBA" id="ARBA00022723"/>
    </source>
</evidence>
<gene>
    <name evidence="7" type="ORF">COA96_03885</name>
</gene>
<dbReference type="PROSITE" id="PS51007">
    <property type="entry name" value="CYTC"/>
    <property type="match status" value="1"/>
</dbReference>
<dbReference type="GO" id="GO:0016715">
    <property type="term" value="F:oxidoreductase activity, acting on paired donors, with incorporation or reduction of molecular oxygen, reduced ascorbate as one donor, and incorporation of one atom of oxygen"/>
    <property type="evidence" value="ECO:0007669"/>
    <property type="project" value="InterPro"/>
</dbReference>
<evidence type="ECO:0000256" key="3">
    <source>
        <dbReference type="ARBA" id="ARBA00023004"/>
    </source>
</evidence>
<evidence type="ECO:0000313" key="7">
    <source>
        <dbReference type="EMBL" id="PCJ27064.1"/>
    </source>
</evidence>
<sequence>MKTVQSWKNMRKVGILAGGVACALSLQVAQAQDDQITYNTHVAKILNDNCVVCHQEGGIGPMQLTNYEQVRPWAPLIQMRVASREMPPYAYDHGIGIQDLQADWRLDQDEIDTVVAWVSAGSPLGDADIVPPAAVVRDVNEWNFAPQYGEPNLIIASSPMDIPANGNDLWSKEYTAVDLTENRCIKAIQVKPRGDARAVVHHANSSVWVENEYGELERFGQLTEYAMGKWGEVPPNGVCRTLPANSQVLWDIHMFPGGVGATAQGEIIKDNVVEIGVWFHEKGYEETTYKQDLSLYALREGYESGELIIPPHGYKMTQGFHSFDHPVRIDSFQPHGHLRMNAASLEVFYPETGRTEQISQISNWSATWHHSHLYEPDAAPLLPAGAVLVIKQWYDNTANNPNNPDPDQWVYDGSRTGDEMSHAWIAVTHLDDEGYDRLLAERKEKDERSLAGND</sequence>
<evidence type="ECO:0000256" key="4">
    <source>
        <dbReference type="PROSITE-ProRule" id="PRU00433"/>
    </source>
</evidence>
<dbReference type="Proteomes" id="UP000218327">
    <property type="component" value="Unassembled WGS sequence"/>
</dbReference>
<keyword evidence="5" id="KW-0732">Signal</keyword>
<dbReference type="InterPro" id="IPR036909">
    <property type="entry name" value="Cyt_c-like_dom_sf"/>
</dbReference>
<feature type="domain" description="Cytochrome c" evidence="6">
    <location>
        <begin position="29"/>
        <end position="122"/>
    </location>
</feature>
<dbReference type="InterPro" id="IPR009056">
    <property type="entry name" value="Cyt_c-like_dom"/>
</dbReference>
<accession>A0A2A5B664</accession>
<evidence type="ECO:0000256" key="5">
    <source>
        <dbReference type="SAM" id="SignalP"/>
    </source>
</evidence>
<feature type="chain" id="PRO_5012788679" description="Cytochrome c domain-containing protein" evidence="5">
    <location>
        <begin position="32"/>
        <end position="454"/>
    </location>
</feature>
<keyword evidence="2 4" id="KW-0479">Metal-binding</keyword>
<name>A0A2A5B664_9GAMM</name>
<dbReference type="GO" id="GO:0046872">
    <property type="term" value="F:metal ion binding"/>
    <property type="evidence" value="ECO:0007669"/>
    <property type="project" value="UniProtKB-KW"/>
</dbReference>
<dbReference type="EMBL" id="NVVJ01000008">
    <property type="protein sequence ID" value="PCJ27064.1"/>
    <property type="molecule type" value="Genomic_DNA"/>
</dbReference>
<protein>
    <recommendedName>
        <fullName evidence="6">Cytochrome c domain-containing protein</fullName>
    </recommendedName>
</protein>
<evidence type="ECO:0000259" key="6">
    <source>
        <dbReference type="PROSITE" id="PS51007"/>
    </source>
</evidence>